<dbReference type="PANTHER" id="PTHR22726">
    <property type="entry name" value="METALLOENDOPEPTIDASE OMA1"/>
    <property type="match status" value="1"/>
</dbReference>
<keyword evidence="2" id="KW-0479">Metal-binding</keyword>
<dbReference type="InterPro" id="IPR051156">
    <property type="entry name" value="Mito/Outer_Membr_Metalloprot"/>
</dbReference>
<evidence type="ECO:0000256" key="4">
    <source>
        <dbReference type="ARBA" id="ARBA00022833"/>
    </source>
</evidence>
<evidence type="ECO:0000256" key="8">
    <source>
        <dbReference type="SAM" id="Phobius"/>
    </source>
</evidence>
<evidence type="ECO:0000313" key="10">
    <source>
        <dbReference type="EMBL" id="KAK1746235.1"/>
    </source>
</evidence>
<evidence type="ECO:0000259" key="9">
    <source>
        <dbReference type="Pfam" id="PF01435"/>
    </source>
</evidence>
<evidence type="ECO:0000256" key="1">
    <source>
        <dbReference type="ARBA" id="ARBA00022670"/>
    </source>
</evidence>
<dbReference type="Gene3D" id="3.30.2010.10">
    <property type="entry name" value="Metalloproteases ('zincins'), catalytic domain"/>
    <property type="match status" value="1"/>
</dbReference>
<feature type="compositionally biased region" description="Low complexity" evidence="7">
    <location>
        <begin position="1"/>
        <end position="21"/>
    </location>
</feature>
<dbReference type="GO" id="GO:0051603">
    <property type="term" value="P:proteolysis involved in protein catabolic process"/>
    <property type="evidence" value="ECO:0007669"/>
    <property type="project" value="TreeGrafter"/>
</dbReference>
<dbReference type="EMBL" id="JATAAI010000004">
    <property type="protein sequence ID" value="KAK1746235.1"/>
    <property type="molecule type" value="Genomic_DNA"/>
</dbReference>
<feature type="transmembrane region" description="Helical" evidence="8">
    <location>
        <begin position="50"/>
        <end position="66"/>
    </location>
</feature>
<dbReference type="AlphaFoldDB" id="A0AAD9DHS3"/>
<keyword evidence="8" id="KW-1133">Transmembrane helix</keyword>
<proteinExistence type="inferred from homology"/>
<keyword evidence="8" id="KW-0812">Transmembrane</keyword>
<evidence type="ECO:0000313" key="11">
    <source>
        <dbReference type="Proteomes" id="UP001224775"/>
    </source>
</evidence>
<evidence type="ECO:0000256" key="6">
    <source>
        <dbReference type="RuleBase" id="RU003983"/>
    </source>
</evidence>
<keyword evidence="5 6" id="KW-0482">Metalloprotease</keyword>
<keyword evidence="3 6" id="KW-0378">Hydrolase</keyword>
<dbReference type="InterPro" id="IPR001915">
    <property type="entry name" value="Peptidase_M48"/>
</dbReference>
<comment type="caution">
    <text evidence="10">The sequence shown here is derived from an EMBL/GenBank/DDBJ whole genome shotgun (WGS) entry which is preliminary data.</text>
</comment>
<keyword evidence="8" id="KW-0472">Membrane</keyword>
<dbReference type="Proteomes" id="UP001224775">
    <property type="component" value="Unassembled WGS sequence"/>
</dbReference>
<dbReference type="GO" id="GO:0016020">
    <property type="term" value="C:membrane"/>
    <property type="evidence" value="ECO:0007669"/>
    <property type="project" value="TreeGrafter"/>
</dbReference>
<comment type="cofactor">
    <cofactor evidence="6">
        <name>Zn(2+)</name>
        <dbReference type="ChEBI" id="CHEBI:29105"/>
    </cofactor>
    <text evidence="6">Binds 1 zinc ion per subunit.</text>
</comment>
<keyword evidence="11" id="KW-1185">Reference proteome</keyword>
<evidence type="ECO:0000256" key="7">
    <source>
        <dbReference type="SAM" id="MobiDB-lite"/>
    </source>
</evidence>
<dbReference type="CDD" id="cd07332">
    <property type="entry name" value="M48C_Oma1_like"/>
    <property type="match status" value="1"/>
</dbReference>
<evidence type="ECO:0000256" key="3">
    <source>
        <dbReference type="ARBA" id="ARBA00022801"/>
    </source>
</evidence>
<dbReference type="GO" id="GO:0004222">
    <property type="term" value="F:metalloendopeptidase activity"/>
    <property type="evidence" value="ECO:0007669"/>
    <property type="project" value="InterPro"/>
</dbReference>
<evidence type="ECO:0000256" key="5">
    <source>
        <dbReference type="ARBA" id="ARBA00023049"/>
    </source>
</evidence>
<name>A0AAD9DHS3_9STRA</name>
<keyword evidence="1 6" id="KW-0645">Protease</keyword>
<protein>
    <submittedName>
        <fullName evidence="10">Metalloendopeptidase (Family M48)</fullName>
        <ecNumber evidence="10">3.4.24.-</ecNumber>
    </submittedName>
</protein>
<evidence type="ECO:0000256" key="2">
    <source>
        <dbReference type="ARBA" id="ARBA00022723"/>
    </source>
</evidence>
<feature type="region of interest" description="Disordered" evidence="7">
    <location>
        <begin position="1"/>
        <end position="23"/>
    </location>
</feature>
<dbReference type="PANTHER" id="PTHR22726:SF1">
    <property type="entry name" value="METALLOENDOPEPTIDASE OMA1, MITOCHONDRIAL"/>
    <property type="match status" value="1"/>
</dbReference>
<dbReference type="GO" id="GO:0046872">
    <property type="term" value="F:metal ion binding"/>
    <property type="evidence" value="ECO:0007669"/>
    <property type="project" value="UniProtKB-KW"/>
</dbReference>
<dbReference type="Pfam" id="PF01435">
    <property type="entry name" value="Peptidase_M48"/>
    <property type="match status" value="1"/>
</dbReference>
<feature type="domain" description="Peptidase M48" evidence="9">
    <location>
        <begin position="145"/>
        <end position="322"/>
    </location>
</feature>
<gene>
    <name evidence="10" type="ORF">QTG54_002842</name>
</gene>
<accession>A0AAD9DHS3</accession>
<keyword evidence="4 6" id="KW-0862">Zinc</keyword>
<organism evidence="10 11">
    <name type="scientific">Skeletonema marinoi</name>
    <dbReference type="NCBI Taxonomy" id="267567"/>
    <lineage>
        <taxon>Eukaryota</taxon>
        <taxon>Sar</taxon>
        <taxon>Stramenopiles</taxon>
        <taxon>Ochrophyta</taxon>
        <taxon>Bacillariophyta</taxon>
        <taxon>Coscinodiscophyceae</taxon>
        <taxon>Thalassiosirophycidae</taxon>
        <taxon>Thalassiosirales</taxon>
        <taxon>Skeletonemataceae</taxon>
        <taxon>Skeletonema</taxon>
        <taxon>Skeletonema marinoi-dohrnii complex</taxon>
    </lineage>
</organism>
<comment type="similarity">
    <text evidence="6">Belongs to the peptidase M48 family.</text>
</comment>
<dbReference type="EC" id="3.4.24.-" evidence="10"/>
<reference evidence="10" key="1">
    <citation type="submission" date="2023-06" db="EMBL/GenBank/DDBJ databases">
        <title>Survivors Of The Sea: Transcriptome response of Skeletonema marinoi to long-term dormancy.</title>
        <authorList>
            <person name="Pinder M.I.M."/>
            <person name="Kourtchenko O."/>
            <person name="Robertson E.K."/>
            <person name="Larsson T."/>
            <person name="Maumus F."/>
            <person name="Osuna-Cruz C.M."/>
            <person name="Vancaester E."/>
            <person name="Stenow R."/>
            <person name="Vandepoele K."/>
            <person name="Ploug H."/>
            <person name="Bruchert V."/>
            <person name="Godhe A."/>
            <person name="Topel M."/>
        </authorList>
    </citation>
    <scope>NUCLEOTIDE SEQUENCE</scope>
    <source>
        <strain evidence="10">R05AC</strain>
    </source>
</reference>
<sequence>MRRRQSSNPYTSSRRSSTNTTANPKLPAASIWLPILGHHLGIRNRKHHELLLLAIIASILALWFLTPLSDYCASCILWTVPVITDVELGRQSIVSLESKYPRVQDRWGVQKIGMELVKAGRNARYNDNNNNNNFFGSIFDNVDEYEWDFGVVHAPNLVNAFALPGGIIRVTDSLLQHLYLSNGEIAALLGHEMGHVLHRHSQRRVIKQRFISTLWDAFVYEDNDGYEESFGEAVAEGLWKSASYLGDLGFSRRDEYQADAAAWDLLSATYLDNKYVLRRYHPNSVKKLLTKLWDFQGRDASATAGWESTHPGTKERIDALKEKWSKLDSRQKRRFV</sequence>